<evidence type="ECO:0000313" key="1">
    <source>
        <dbReference type="EMBL" id="QHT00995.1"/>
    </source>
</evidence>
<reference evidence="1" key="1">
    <citation type="journal article" date="2020" name="Nature">
        <title>Giant virus diversity and host interactions through global metagenomics.</title>
        <authorList>
            <person name="Schulz F."/>
            <person name="Roux S."/>
            <person name="Paez-Espino D."/>
            <person name="Jungbluth S."/>
            <person name="Walsh D.A."/>
            <person name="Denef V.J."/>
            <person name="McMahon K.D."/>
            <person name="Konstantinidis K.T."/>
            <person name="Eloe-Fadrosh E.A."/>
            <person name="Kyrpides N.C."/>
            <person name="Woyke T."/>
        </authorList>
    </citation>
    <scope>NUCLEOTIDE SEQUENCE</scope>
    <source>
        <strain evidence="1">GVMAG-M-3300020192-26</strain>
    </source>
</reference>
<name>A0A6C0CBD8_9ZZZZ</name>
<accession>A0A6C0CBD8</accession>
<organism evidence="1">
    <name type="scientific">viral metagenome</name>
    <dbReference type="NCBI Taxonomy" id="1070528"/>
    <lineage>
        <taxon>unclassified sequences</taxon>
        <taxon>metagenomes</taxon>
        <taxon>organismal metagenomes</taxon>
    </lineage>
</organism>
<dbReference type="AlphaFoldDB" id="A0A6C0CBD8"/>
<protein>
    <submittedName>
        <fullName evidence="1">Uncharacterized protein</fullName>
    </submittedName>
</protein>
<dbReference type="EMBL" id="MN739362">
    <property type="protein sequence ID" value="QHT00995.1"/>
    <property type="molecule type" value="Genomic_DNA"/>
</dbReference>
<sequence>MKLWKNDMTNKKLIILVKELSFWMEYQKC</sequence>
<proteinExistence type="predicted"/>